<dbReference type="RefSeq" id="WP_111148993.1">
    <property type="nucleotide sequence ID" value="NZ_QKRB01000057.1"/>
</dbReference>
<name>A0A2W1L2N1_9BACL</name>
<feature type="coiled-coil region" evidence="7">
    <location>
        <begin position="63"/>
        <end position="90"/>
    </location>
</feature>
<reference evidence="9 10" key="1">
    <citation type="submission" date="2018-06" db="EMBL/GenBank/DDBJ databases">
        <title>Paenibacillus imtechensis sp. nov.</title>
        <authorList>
            <person name="Pinnaka A.K."/>
            <person name="Singh H."/>
            <person name="Kaur M."/>
        </authorList>
    </citation>
    <scope>NUCLEOTIDE SEQUENCE [LARGE SCALE GENOMIC DNA]</scope>
    <source>
        <strain evidence="9 10">SMB1</strain>
    </source>
</reference>
<dbReference type="OrthoDB" id="19020at2"/>
<evidence type="ECO:0000256" key="6">
    <source>
        <dbReference type="ARBA" id="ARBA00023225"/>
    </source>
</evidence>
<keyword evidence="5" id="KW-0653">Protein transport</keyword>
<comment type="caution">
    <text evidence="9">The sequence shown here is derived from an EMBL/GenBank/DDBJ whole genome shotgun (WGS) entry which is preliminary data.</text>
</comment>
<keyword evidence="4" id="KW-1005">Bacterial flagellum biogenesis</keyword>
<dbReference type="AlphaFoldDB" id="A0A2W1L2N1"/>
<keyword evidence="6" id="KW-1006">Bacterial flagellum protein export</keyword>
<keyword evidence="9" id="KW-0282">Flagellum</keyword>
<evidence type="ECO:0000313" key="9">
    <source>
        <dbReference type="EMBL" id="PZD93323.1"/>
    </source>
</evidence>
<protein>
    <submittedName>
        <fullName evidence="9">Flagellar assembly protein FliH</fullName>
    </submittedName>
</protein>
<gene>
    <name evidence="9" type="ORF">DNH61_22030</name>
</gene>
<feature type="domain" description="Flagellar assembly protein FliH/Type III secretion system HrpE" evidence="8">
    <location>
        <begin position="133"/>
        <end position="257"/>
    </location>
</feature>
<keyword evidence="10" id="KW-1185">Reference proteome</keyword>
<dbReference type="PANTHER" id="PTHR34982:SF1">
    <property type="entry name" value="FLAGELLAR ASSEMBLY PROTEIN FLIH"/>
    <property type="match status" value="1"/>
</dbReference>
<keyword evidence="3" id="KW-0813">Transport</keyword>
<proteinExistence type="inferred from homology"/>
<dbReference type="GO" id="GO:0015031">
    <property type="term" value="P:protein transport"/>
    <property type="evidence" value="ECO:0007669"/>
    <property type="project" value="UniProtKB-KW"/>
</dbReference>
<dbReference type="EMBL" id="QKRB01000057">
    <property type="protein sequence ID" value="PZD93323.1"/>
    <property type="molecule type" value="Genomic_DNA"/>
</dbReference>
<evidence type="ECO:0000256" key="4">
    <source>
        <dbReference type="ARBA" id="ARBA00022795"/>
    </source>
</evidence>
<dbReference type="Proteomes" id="UP000249522">
    <property type="component" value="Unassembled WGS sequence"/>
</dbReference>
<keyword evidence="9" id="KW-0969">Cilium</keyword>
<evidence type="ECO:0000256" key="3">
    <source>
        <dbReference type="ARBA" id="ARBA00022448"/>
    </source>
</evidence>
<evidence type="ECO:0000256" key="5">
    <source>
        <dbReference type="ARBA" id="ARBA00022927"/>
    </source>
</evidence>
<dbReference type="Pfam" id="PF02108">
    <property type="entry name" value="FliH"/>
    <property type="match status" value="1"/>
</dbReference>
<dbReference type="GO" id="GO:0044781">
    <property type="term" value="P:bacterial-type flagellum organization"/>
    <property type="evidence" value="ECO:0007669"/>
    <property type="project" value="UniProtKB-KW"/>
</dbReference>
<dbReference type="InterPro" id="IPR018035">
    <property type="entry name" value="Flagellar_FliH/T3SS_HrpE"/>
</dbReference>
<evidence type="ECO:0000256" key="1">
    <source>
        <dbReference type="ARBA" id="ARBA00003041"/>
    </source>
</evidence>
<comment type="function">
    <text evidence="1">Needed for flagellar regrowth and assembly.</text>
</comment>
<evidence type="ECO:0000313" key="10">
    <source>
        <dbReference type="Proteomes" id="UP000249522"/>
    </source>
</evidence>
<sequence length="281" mass="32061">MSNLIKSSHVVSLEELKLLEWTKHHASRPFETAEAEEEEQQVPDQETISLKEQILRDAEFVAEQRVSDAAEEAERRLQEANDQIEQWWQERRDQDLQLTESAREAGFEQGYLEGQTHAALEVKQLWEARLAEAGSLLENAYRLKEQIIQEAEPFLVELSTRIAEKIIGQQLTISPEIAIELARKSLQRRREQGVITLCVAPSQLAFVQAAREELSLAIDSQAELQIVPDATVKDHGCVIRSSFGSIDARIDTQLEEIKRELIQIALQSEEQRQADDHEFAT</sequence>
<organism evidence="9 10">
    <name type="scientific">Paenibacillus sambharensis</name>
    <dbReference type="NCBI Taxonomy" id="1803190"/>
    <lineage>
        <taxon>Bacteria</taxon>
        <taxon>Bacillati</taxon>
        <taxon>Bacillota</taxon>
        <taxon>Bacilli</taxon>
        <taxon>Bacillales</taxon>
        <taxon>Paenibacillaceae</taxon>
        <taxon>Paenibacillus</taxon>
    </lineage>
</organism>
<keyword evidence="7" id="KW-0175">Coiled coil</keyword>
<accession>A0A2W1L2N1</accession>
<evidence type="ECO:0000259" key="8">
    <source>
        <dbReference type="Pfam" id="PF02108"/>
    </source>
</evidence>
<dbReference type="GO" id="GO:0005829">
    <property type="term" value="C:cytosol"/>
    <property type="evidence" value="ECO:0007669"/>
    <property type="project" value="TreeGrafter"/>
</dbReference>
<dbReference type="InterPro" id="IPR051472">
    <property type="entry name" value="T3SS_Stator/FliH"/>
</dbReference>
<keyword evidence="9" id="KW-0966">Cell projection</keyword>
<dbReference type="PANTHER" id="PTHR34982">
    <property type="entry name" value="YOP PROTEINS TRANSLOCATION PROTEIN L"/>
    <property type="match status" value="1"/>
</dbReference>
<comment type="similarity">
    <text evidence="2">Belongs to the FliH family.</text>
</comment>
<evidence type="ECO:0000256" key="7">
    <source>
        <dbReference type="SAM" id="Coils"/>
    </source>
</evidence>
<evidence type="ECO:0000256" key="2">
    <source>
        <dbReference type="ARBA" id="ARBA00006602"/>
    </source>
</evidence>